<dbReference type="GO" id="GO:0004312">
    <property type="term" value="F:fatty acid synthase activity"/>
    <property type="evidence" value="ECO:0007669"/>
    <property type="project" value="TreeGrafter"/>
</dbReference>
<reference evidence="2" key="1">
    <citation type="submission" date="2016-12" db="EMBL/GenBank/DDBJ databases">
        <title>The genomes of Aspergillus section Nigri reveals drivers in fungal speciation.</title>
        <authorList>
            <consortium name="DOE Joint Genome Institute"/>
            <person name="Vesth T.C."/>
            <person name="Nybo J."/>
            <person name="Theobald S."/>
            <person name="Brandl J."/>
            <person name="Frisvad J.C."/>
            <person name="Nielsen K.F."/>
            <person name="Lyhne E.K."/>
            <person name="Kogle M.E."/>
            <person name="Kuo A."/>
            <person name="Riley R."/>
            <person name="Clum A."/>
            <person name="Nolan M."/>
            <person name="Lipzen A."/>
            <person name="Salamov A."/>
            <person name="Henrissat B."/>
            <person name="Wiebenga A."/>
            <person name="De Vries R.P."/>
            <person name="Grigoriev I.V."/>
            <person name="Mortensen U.H."/>
            <person name="Andersen M.R."/>
            <person name="Baker S.E."/>
        </authorList>
    </citation>
    <scope>NUCLEOTIDE SEQUENCE [LARGE SCALE GENOMIC DNA]</scope>
    <source>
        <strain evidence="2">CBS 113365</strain>
    </source>
</reference>
<protein>
    <submittedName>
        <fullName evidence="2">Beta-ketoacyl synthase</fullName>
    </submittedName>
</protein>
<dbReference type="InterPro" id="IPR050091">
    <property type="entry name" value="PKS_NRPS_Biosynth_Enz"/>
</dbReference>
<organism evidence="2 3">
    <name type="scientific">Aspergillus vadensis (strain CBS 113365 / IMI 142717 / IBT 24658)</name>
    <dbReference type="NCBI Taxonomy" id="1448311"/>
    <lineage>
        <taxon>Eukaryota</taxon>
        <taxon>Fungi</taxon>
        <taxon>Dikarya</taxon>
        <taxon>Ascomycota</taxon>
        <taxon>Pezizomycotina</taxon>
        <taxon>Eurotiomycetes</taxon>
        <taxon>Eurotiomycetidae</taxon>
        <taxon>Eurotiales</taxon>
        <taxon>Aspergillaceae</taxon>
        <taxon>Aspergillus</taxon>
        <taxon>Aspergillus subgen. Circumdati</taxon>
    </lineage>
</organism>
<feature type="domain" description="Beta-ketoacyl synthase-like N-terminal" evidence="1">
    <location>
        <begin position="11"/>
        <end position="74"/>
    </location>
</feature>
<accession>A0A319B671</accession>
<evidence type="ECO:0000313" key="3">
    <source>
        <dbReference type="Proteomes" id="UP000248405"/>
    </source>
</evidence>
<dbReference type="GeneID" id="37215400"/>
<dbReference type="Proteomes" id="UP000248405">
    <property type="component" value="Unassembled WGS sequence"/>
</dbReference>
<dbReference type="RefSeq" id="XP_025562090.1">
    <property type="nucleotide sequence ID" value="XM_025710808.1"/>
</dbReference>
<dbReference type="EMBL" id="KZ821627">
    <property type="protein sequence ID" value="PYH68296.1"/>
    <property type="molecule type" value="Genomic_DNA"/>
</dbReference>
<dbReference type="PANTHER" id="PTHR43775">
    <property type="entry name" value="FATTY ACID SYNTHASE"/>
    <property type="match status" value="1"/>
</dbReference>
<sequence>MEHSASTSPCEPIAIIGIGCRLPGQASSPSKLWDLLLNNATGYGPVPPSRYNAAAYYHPDADRPGSINSTGGYFI</sequence>
<name>A0A319B671_ASPVC</name>
<dbReference type="Gene3D" id="3.40.47.10">
    <property type="match status" value="1"/>
</dbReference>
<dbReference type="OrthoDB" id="329835at2759"/>
<dbReference type="GO" id="GO:0006633">
    <property type="term" value="P:fatty acid biosynthetic process"/>
    <property type="evidence" value="ECO:0007669"/>
    <property type="project" value="TreeGrafter"/>
</dbReference>
<dbReference type="InterPro" id="IPR014030">
    <property type="entry name" value="Ketoacyl_synth_N"/>
</dbReference>
<evidence type="ECO:0000313" key="2">
    <source>
        <dbReference type="EMBL" id="PYH68296.1"/>
    </source>
</evidence>
<dbReference type="SUPFAM" id="SSF53901">
    <property type="entry name" value="Thiolase-like"/>
    <property type="match status" value="1"/>
</dbReference>
<dbReference type="PANTHER" id="PTHR43775:SF50">
    <property type="entry name" value="HIGHLY REDUCING POLYKETIDE SYNTHASE SRDA"/>
    <property type="match status" value="1"/>
</dbReference>
<evidence type="ECO:0000259" key="1">
    <source>
        <dbReference type="Pfam" id="PF00109"/>
    </source>
</evidence>
<dbReference type="Pfam" id="PF00109">
    <property type="entry name" value="ketoacyl-synt"/>
    <property type="match status" value="1"/>
</dbReference>
<proteinExistence type="predicted"/>
<keyword evidence="3" id="KW-1185">Reference proteome</keyword>
<dbReference type="InterPro" id="IPR016039">
    <property type="entry name" value="Thiolase-like"/>
</dbReference>
<dbReference type="GO" id="GO:0044550">
    <property type="term" value="P:secondary metabolite biosynthetic process"/>
    <property type="evidence" value="ECO:0007669"/>
    <property type="project" value="TreeGrafter"/>
</dbReference>
<dbReference type="AlphaFoldDB" id="A0A319B671"/>
<gene>
    <name evidence="2" type="ORF">BO88DRAFT_454584</name>
</gene>